<evidence type="ECO:0000313" key="3">
    <source>
        <dbReference type="Proteomes" id="UP000177555"/>
    </source>
</evidence>
<name>A0A1F5JI40_9BACT</name>
<organism evidence="2 3">
    <name type="scientific">Candidatus Daviesbacteria bacterium RIFCSPHIGHO2_01_FULL_40_11</name>
    <dbReference type="NCBI Taxonomy" id="1797762"/>
    <lineage>
        <taxon>Bacteria</taxon>
        <taxon>Candidatus Daviesiibacteriota</taxon>
    </lineage>
</organism>
<gene>
    <name evidence="2" type="ORF">A2867_04935</name>
</gene>
<dbReference type="AlphaFoldDB" id="A0A1F5JI40"/>
<keyword evidence="1" id="KW-0472">Membrane</keyword>
<keyword evidence="1" id="KW-1133">Transmembrane helix</keyword>
<dbReference type="EMBL" id="MFCP01000020">
    <property type="protein sequence ID" value="OGE28327.1"/>
    <property type="molecule type" value="Genomic_DNA"/>
</dbReference>
<dbReference type="InterPro" id="IPR043993">
    <property type="entry name" value="T4SS_pilin"/>
</dbReference>
<protein>
    <submittedName>
        <fullName evidence="2">Uncharacterized protein</fullName>
    </submittedName>
</protein>
<evidence type="ECO:0000313" key="2">
    <source>
        <dbReference type="EMBL" id="OGE28327.1"/>
    </source>
</evidence>
<reference evidence="2 3" key="1">
    <citation type="journal article" date="2016" name="Nat. Commun.">
        <title>Thousands of microbial genomes shed light on interconnected biogeochemical processes in an aquifer system.</title>
        <authorList>
            <person name="Anantharaman K."/>
            <person name="Brown C.T."/>
            <person name="Hug L.A."/>
            <person name="Sharon I."/>
            <person name="Castelle C.J."/>
            <person name="Probst A.J."/>
            <person name="Thomas B.C."/>
            <person name="Singh A."/>
            <person name="Wilkins M.J."/>
            <person name="Karaoz U."/>
            <person name="Brodie E.L."/>
            <person name="Williams K.H."/>
            <person name="Hubbard S.S."/>
            <person name="Banfield J.F."/>
        </authorList>
    </citation>
    <scope>NUCLEOTIDE SEQUENCE [LARGE SCALE GENOMIC DNA]</scope>
</reference>
<proteinExistence type="predicted"/>
<feature type="transmembrane region" description="Helical" evidence="1">
    <location>
        <begin position="58"/>
        <end position="78"/>
    </location>
</feature>
<feature type="transmembrane region" description="Helical" evidence="1">
    <location>
        <begin position="14"/>
        <end position="37"/>
    </location>
</feature>
<comment type="caution">
    <text evidence="2">The sequence shown here is derived from an EMBL/GenBank/DDBJ whole genome shotgun (WGS) entry which is preliminary data.</text>
</comment>
<dbReference type="Pfam" id="PF18895">
    <property type="entry name" value="T4SS_pilin"/>
    <property type="match status" value="1"/>
</dbReference>
<sequence length="106" mass="11266">MGPEPAGLTELENLFGNIISVIVGLGFIAMLVLIVMAGFKYLTSGGEPKAIQSAHHTLIWALLGILFMAIAWLVLQLVSNFTGIDVTVFDIKTLCKDATGGLSFCP</sequence>
<evidence type="ECO:0000256" key="1">
    <source>
        <dbReference type="SAM" id="Phobius"/>
    </source>
</evidence>
<keyword evidence="1" id="KW-0812">Transmembrane</keyword>
<dbReference type="Proteomes" id="UP000177555">
    <property type="component" value="Unassembled WGS sequence"/>
</dbReference>
<accession>A0A1F5JI40</accession>